<name>A0A7V3KP15_UNCW3</name>
<comment type="caution">
    <text evidence="1">The sequence shown here is derived from an EMBL/GenBank/DDBJ whole genome shotgun (WGS) entry which is preliminary data.</text>
</comment>
<evidence type="ECO:0000313" key="1">
    <source>
        <dbReference type="EMBL" id="HGB36212.1"/>
    </source>
</evidence>
<proteinExistence type="predicted"/>
<protein>
    <submittedName>
        <fullName evidence="1">Uncharacterized protein</fullName>
    </submittedName>
</protein>
<organism evidence="1">
    <name type="scientific">candidate division WOR-3 bacterium</name>
    <dbReference type="NCBI Taxonomy" id="2052148"/>
    <lineage>
        <taxon>Bacteria</taxon>
        <taxon>Bacteria division WOR-3</taxon>
    </lineage>
</organism>
<dbReference type="EMBL" id="DTGD01000177">
    <property type="protein sequence ID" value="HGB36212.1"/>
    <property type="molecule type" value="Genomic_DNA"/>
</dbReference>
<reference evidence="1" key="1">
    <citation type="journal article" date="2020" name="mSystems">
        <title>Genome- and Community-Level Interaction Insights into Carbon Utilization and Element Cycling Functions of Hydrothermarchaeota in Hydrothermal Sediment.</title>
        <authorList>
            <person name="Zhou Z."/>
            <person name="Liu Y."/>
            <person name="Xu W."/>
            <person name="Pan J."/>
            <person name="Luo Z.H."/>
            <person name="Li M."/>
        </authorList>
    </citation>
    <scope>NUCLEOTIDE SEQUENCE [LARGE SCALE GENOMIC DNA]</scope>
    <source>
        <strain evidence="1">SpSt-754</strain>
    </source>
</reference>
<accession>A0A7V3KP15</accession>
<dbReference type="AlphaFoldDB" id="A0A7V3KP15"/>
<gene>
    <name evidence="1" type="ORF">ENV38_04835</name>
</gene>
<sequence length="306" mass="35658">MAIKLIKYPLNDSLELLNFKEKIETVRQKYGAKNPFTDTNLLVACLDTIGAEEAYLVFFQDEEVPTDFIILKNSQSSLFRTPIPPEFPHFYNLSTEEIINLIKSEFGEVLLINVLFKNPNPELFKNSLLSTSLTVKHYWKLQVPEDFDRWVYKVKPKNQEKFNKIIKEYSKGRIEAVSILDPLEVQQRVDLALNKKTDLPLLSKNLLTTMLLELQTVGFKFKYTAIHIEEWEVGAMLSFLYRNSLYVLSLWTFFENSKYEVEDLLMLNALKEASNNKVSEIFILQDLNLKAIPAEEVTLFDFYLSK</sequence>